<dbReference type="EMBL" id="HBIW01020155">
    <property type="protein sequence ID" value="CAE0701890.1"/>
    <property type="molecule type" value="Transcribed_RNA"/>
</dbReference>
<evidence type="ECO:0000313" key="7">
    <source>
        <dbReference type="EMBL" id="CAE0701890.1"/>
    </source>
</evidence>
<evidence type="ECO:0000256" key="5">
    <source>
        <dbReference type="PROSITE-ProRule" id="PRU00339"/>
    </source>
</evidence>
<evidence type="ECO:0000256" key="4">
    <source>
        <dbReference type="ARBA" id="ARBA00022803"/>
    </source>
</evidence>
<gene>
    <name evidence="7" type="ORF">PCAL00307_LOCUS17326</name>
</gene>
<dbReference type="PROSITE" id="PS50005">
    <property type="entry name" value="TPR"/>
    <property type="match status" value="1"/>
</dbReference>
<keyword evidence="4 5" id="KW-0802">TPR repeat</keyword>
<sequence>MAELGDFVAQGRRKNCEVTLEMMDYKHVDTCSDVPELRSILQALKSGEHGKYPHLERHTEKRILGLLPEKDRKKIEALASTPSAQDVADAANDINAFVGESKEDDDRLRTEVYVKKGGKQLPPVRGRKAVPVTKEVSKPSPEELEAKKENRIPGYDFRAWDKYDVDRECEKLDDKEKAQEEARKRRAREARERDDAKARKALEDLAKCRTELGCDDLAPAERQFLARREKNKGNEAYRASENRDAYDSYTRSLAYDASSAVVFANRAMACLRLGLLERAEDDCTCALKIDPSYHKARQRRGMTRHKRGKYALAIEDFERACADDPDNLALRKLLKQACDKFEEVRCAASFCVLLDP</sequence>
<comment type="subcellular location">
    <subcellularLocation>
        <location evidence="1">Cytoplasm</location>
    </subcellularLocation>
</comment>
<dbReference type="AlphaFoldDB" id="A0A7S4EBB1"/>
<keyword evidence="2" id="KW-0963">Cytoplasm</keyword>
<dbReference type="Pfam" id="PF13181">
    <property type="entry name" value="TPR_8"/>
    <property type="match status" value="1"/>
</dbReference>
<reference evidence="7" key="1">
    <citation type="submission" date="2021-01" db="EMBL/GenBank/DDBJ databases">
        <authorList>
            <person name="Corre E."/>
            <person name="Pelletier E."/>
            <person name="Niang G."/>
            <person name="Scheremetjew M."/>
            <person name="Finn R."/>
            <person name="Kale V."/>
            <person name="Holt S."/>
            <person name="Cochrane G."/>
            <person name="Meng A."/>
            <person name="Brown T."/>
            <person name="Cohen L."/>
        </authorList>
    </citation>
    <scope>NUCLEOTIDE SEQUENCE</scope>
    <source>
        <strain evidence="7">CCMP1756</strain>
    </source>
</reference>
<feature type="region of interest" description="Disordered" evidence="6">
    <location>
        <begin position="119"/>
        <end position="144"/>
    </location>
</feature>
<dbReference type="InterPro" id="IPR011990">
    <property type="entry name" value="TPR-like_helical_dom_sf"/>
</dbReference>
<keyword evidence="3" id="KW-0677">Repeat</keyword>
<dbReference type="InterPro" id="IPR019734">
    <property type="entry name" value="TPR_rpt"/>
</dbReference>
<dbReference type="GO" id="GO:0005829">
    <property type="term" value="C:cytosol"/>
    <property type="evidence" value="ECO:0007669"/>
    <property type="project" value="TreeGrafter"/>
</dbReference>
<dbReference type="InterPro" id="IPR051982">
    <property type="entry name" value="CiliaryAsmbly_MitoImport"/>
</dbReference>
<dbReference type="SUPFAM" id="SSF48452">
    <property type="entry name" value="TPR-like"/>
    <property type="match status" value="1"/>
</dbReference>
<feature type="region of interest" description="Disordered" evidence="6">
    <location>
        <begin position="171"/>
        <end position="196"/>
    </location>
</feature>
<evidence type="ECO:0008006" key="8">
    <source>
        <dbReference type="Google" id="ProtNLM"/>
    </source>
</evidence>
<evidence type="ECO:0000256" key="3">
    <source>
        <dbReference type="ARBA" id="ARBA00022737"/>
    </source>
</evidence>
<protein>
    <recommendedName>
        <fullName evidence="8">RNA-polymerase II-associated protein 3-like C-terminal domain-containing protein</fullName>
    </recommendedName>
</protein>
<dbReference type="PANTHER" id="PTHR45984">
    <property type="entry name" value="RNA (RNA) POLYMERASE II ASSOCIATED PROTEIN HOMOLOG"/>
    <property type="match status" value="1"/>
</dbReference>
<dbReference type="GO" id="GO:0031072">
    <property type="term" value="F:heat shock protein binding"/>
    <property type="evidence" value="ECO:0007669"/>
    <property type="project" value="TreeGrafter"/>
</dbReference>
<accession>A0A7S4EBB1</accession>
<evidence type="ECO:0000256" key="1">
    <source>
        <dbReference type="ARBA" id="ARBA00004496"/>
    </source>
</evidence>
<dbReference type="PANTHER" id="PTHR45984:SF1">
    <property type="entry name" value="SPAG1 AXONEMAL DYNEIN ASSEMBLY FACTOR"/>
    <property type="match status" value="1"/>
</dbReference>
<organism evidence="7">
    <name type="scientific">Pelagomonas calceolata</name>
    <dbReference type="NCBI Taxonomy" id="35677"/>
    <lineage>
        <taxon>Eukaryota</taxon>
        <taxon>Sar</taxon>
        <taxon>Stramenopiles</taxon>
        <taxon>Ochrophyta</taxon>
        <taxon>Pelagophyceae</taxon>
        <taxon>Pelagomonadales</taxon>
        <taxon>Pelagomonadaceae</taxon>
        <taxon>Pelagomonas</taxon>
    </lineage>
</organism>
<dbReference type="SMART" id="SM00028">
    <property type="entry name" value="TPR"/>
    <property type="match status" value="3"/>
</dbReference>
<proteinExistence type="predicted"/>
<feature type="repeat" description="TPR" evidence="5">
    <location>
        <begin position="294"/>
        <end position="327"/>
    </location>
</feature>
<name>A0A7S4EBB1_9STRA</name>
<feature type="compositionally biased region" description="Basic and acidic residues" evidence="6">
    <location>
        <begin position="135"/>
        <end position="144"/>
    </location>
</feature>
<dbReference type="GO" id="GO:0005739">
    <property type="term" value="C:mitochondrion"/>
    <property type="evidence" value="ECO:0007669"/>
    <property type="project" value="TreeGrafter"/>
</dbReference>
<dbReference type="GO" id="GO:0006626">
    <property type="term" value="P:protein targeting to mitochondrion"/>
    <property type="evidence" value="ECO:0007669"/>
    <property type="project" value="TreeGrafter"/>
</dbReference>
<evidence type="ECO:0000256" key="6">
    <source>
        <dbReference type="SAM" id="MobiDB-lite"/>
    </source>
</evidence>
<evidence type="ECO:0000256" key="2">
    <source>
        <dbReference type="ARBA" id="ARBA00022490"/>
    </source>
</evidence>
<dbReference type="Gene3D" id="1.25.40.10">
    <property type="entry name" value="Tetratricopeptide repeat domain"/>
    <property type="match status" value="1"/>
</dbReference>